<dbReference type="STRING" id="454.Lisr_0022"/>
<dbReference type="AlphaFoldDB" id="A0A0W0WS29"/>
<accession>A0A0W0WS29</accession>
<sequence>MGSEIKHLIKGDEFNQEEIHSLLTLAMAMKKDKNLHAKALAGQHIALIFEKPSLRTRFSFGAAINHLGAHVIESVSQTRKSESPKDMIRVIQGYCSAMMIRTFDNCVLEEMKSYARIPIINGLTDLFHPCQSLADLMTLKEVYGGFKNLNIAYIGDGNNVLHSLMIIATKVGINVHYCCPKSHGPKKEVLALVENKHLLKEFTQPAAAVKNCQAVYTDVWTSMGFATRDENIFKDFQVNEDLMAYASENAVFMHCMPMERGKEVSVDLPDALCSVIFQQSENRMHVQKALLLTLLAHDRVNI</sequence>
<protein>
    <recommendedName>
        <fullName evidence="2 5">Ornithine carbamoyltransferase</fullName>
        <ecNumber evidence="2 5">2.1.3.3</ecNumber>
    </recommendedName>
</protein>
<dbReference type="PATRIC" id="fig|454.4.peg.23"/>
<dbReference type="PANTHER" id="PTHR45753">
    <property type="entry name" value="ORNITHINE CARBAMOYLTRANSFERASE, MITOCHONDRIAL"/>
    <property type="match status" value="1"/>
</dbReference>
<name>A0A0W0WS29_9GAMM</name>
<dbReference type="InterPro" id="IPR006131">
    <property type="entry name" value="Asp_carbamoyltransf_Asp/Orn-bd"/>
</dbReference>
<dbReference type="Pfam" id="PF02729">
    <property type="entry name" value="OTCace_N"/>
    <property type="match status" value="1"/>
</dbReference>
<feature type="domain" description="Aspartate/ornithine carbamoyltransferase carbamoyl-P binding" evidence="8">
    <location>
        <begin position="6"/>
        <end position="141"/>
    </location>
</feature>
<dbReference type="PRINTS" id="PR00102">
    <property type="entry name" value="OTCASE"/>
</dbReference>
<dbReference type="InterPro" id="IPR002292">
    <property type="entry name" value="Orn/put_carbamltrans"/>
</dbReference>
<comment type="similarity">
    <text evidence="1">Belongs to the aspartate/ornithine carbamoyltransferase superfamily. OTCase family.</text>
</comment>
<dbReference type="InterPro" id="IPR006130">
    <property type="entry name" value="Asp/Orn_carbamoylTrfase"/>
</dbReference>
<dbReference type="Gene3D" id="3.40.50.1370">
    <property type="entry name" value="Aspartate/ornithine carbamoyltransferase"/>
    <property type="match status" value="2"/>
</dbReference>
<evidence type="ECO:0000256" key="4">
    <source>
        <dbReference type="ARBA" id="ARBA00048772"/>
    </source>
</evidence>
<reference evidence="9 10" key="1">
    <citation type="submission" date="2015-11" db="EMBL/GenBank/DDBJ databases">
        <title>Genomic analysis of 38 Legionella species identifies large and diverse effector repertoires.</title>
        <authorList>
            <person name="Burstein D."/>
            <person name="Amaro F."/>
            <person name="Zusman T."/>
            <person name="Lifshitz Z."/>
            <person name="Cohen O."/>
            <person name="Gilbert J.A."/>
            <person name="Pupko T."/>
            <person name="Shuman H.A."/>
            <person name="Segal G."/>
        </authorList>
    </citation>
    <scope>NUCLEOTIDE SEQUENCE [LARGE SCALE GENOMIC DNA]</scope>
    <source>
        <strain evidence="9 10">Bercovier 4</strain>
    </source>
</reference>
<dbReference type="EMBL" id="LNYH01000002">
    <property type="protein sequence ID" value="KTD35130.1"/>
    <property type="molecule type" value="Genomic_DNA"/>
</dbReference>
<comment type="catalytic activity">
    <reaction evidence="4">
        <text>carbamoyl phosphate + L-ornithine = L-citrulline + phosphate + H(+)</text>
        <dbReference type="Rhea" id="RHEA:19513"/>
        <dbReference type="ChEBI" id="CHEBI:15378"/>
        <dbReference type="ChEBI" id="CHEBI:43474"/>
        <dbReference type="ChEBI" id="CHEBI:46911"/>
        <dbReference type="ChEBI" id="CHEBI:57743"/>
        <dbReference type="ChEBI" id="CHEBI:58228"/>
        <dbReference type="EC" id="2.1.3.3"/>
    </reaction>
</comment>
<keyword evidence="3 6" id="KW-0808">Transferase</keyword>
<dbReference type="NCBIfam" id="NF001986">
    <property type="entry name" value="PRK00779.1"/>
    <property type="match status" value="1"/>
</dbReference>
<evidence type="ECO:0000313" key="10">
    <source>
        <dbReference type="Proteomes" id="UP000054761"/>
    </source>
</evidence>
<dbReference type="SUPFAM" id="SSF53671">
    <property type="entry name" value="Aspartate/ornithine carbamoyltransferase"/>
    <property type="match status" value="1"/>
</dbReference>
<evidence type="ECO:0000256" key="2">
    <source>
        <dbReference type="ARBA" id="ARBA00013007"/>
    </source>
</evidence>
<dbReference type="Proteomes" id="UP000054761">
    <property type="component" value="Unassembled WGS sequence"/>
</dbReference>
<evidence type="ECO:0000259" key="8">
    <source>
        <dbReference type="Pfam" id="PF02729"/>
    </source>
</evidence>
<dbReference type="GO" id="GO:0016597">
    <property type="term" value="F:amino acid binding"/>
    <property type="evidence" value="ECO:0007669"/>
    <property type="project" value="InterPro"/>
</dbReference>
<dbReference type="FunFam" id="3.40.50.1370:FF:000008">
    <property type="entry name" value="Ornithine carbamoyltransferase"/>
    <property type="match status" value="1"/>
</dbReference>
<evidence type="ECO:0000313" key="9">
    <source>
        <dbReference type="EMBL" id="KTD35130.1"/>
    </source>
</evidence>
<evidence type="ECO:0000256" key="1">
    <source>
        <dbReference type="ARBA" id="ARBA00007805"/>
    </source>
</evidence>
<dbReference type="InterPro" id="IPR036901">
    <property type="entry name" value="Asp/Orn_carbamoylTrfase_sf"/>
</dbReference>
<organism evidence="9 10">
    <name type="scientific">Legionella israelensis</name>
    <dbReference type="NCBI Taxonomy" id="454"/>
    <lineage>
        <taxon>Bacteria</taxon>
        <taxon>Pseudomonadati</taxon>
        <taxon>Pseudomonadota</taxon>
        <taxon>Gammaproteobacteria</taxon>
        <taxon>Legionellales</taxon>
        <taxon>Legionellaceae</taxon>
        <taxon>Legionella</taxon>
    </lineage>
</organism>
<dbReference type="OrthoDB" id="9774690at2"/>
<dbReference type="InterPro" id="IPR006132">
    <property type="entry name" value="Asp/Orn_carbamoyltranf_P-bd"/>
</dbReference>
<dbReference type="RefSeq" id="WP_058500417.1">
    <property type="nucleotide sequence ID" value="NZ_CAAAJA010000016.1"/>
</dbReference>
<dbReference type="Pfam" id="PF00185">
    <property type="entry name" value="OTCace"/>
    <property type="match status" value="1"/>
</dbReference>
<evidence type="ECO:0000256" key="3">
    <source>
        <dbReference type="ARBA" id="ARBA00022679"/>
    </source>
</evidence>
<keyword evidence="10" id="KW-1185">Reference proteome</keyword>
<dbReference type="GO" id="GO:0042450">
    <property type="term" value="P:L-arginine biosynthetic process via ornithine"/>
    <property type="evidence" value="ECO:0007669"/>
    <property type="project" value="UniProtKB-UniRule"/>
</dbReference>
<dbReference type="EC" id="2.1.3.3" evidence="2 5"/>
<dbReference type="GO" id="GO:0004585">
    <property type="term" value="F:ornithine carbamoyltransferase activity"/>
    <property type="evidence" value="ECO:0007669"/>
    <property type="project" value="UniProtKB-UniRule"/>
</dbReference>
<dbReference type="GO" id="GO:0019240">
    <property type="term" value="P:citrulline biosynthetic process"/>
    <property type="evidence" value="ECO:0007669"/>
    <property type="project" value="TreeGrafter"/>
</dbReference>
<dbReference type="PANTHER" id="PTHR45753:SF3">
    <property type="entry name" value="ORNITHINE TRANSCARBAMYLASE, MITOCHONDRIAL"/>
    <property type="match status" value="1"/>
</dbReference>
<dbReference type="NCBIfam" id="TIGR00658">
    <property type="entry name" value="orni_carb_tr"/>
    <property type="match status" value="1"/>
</dbReference>
<comment type="caution">
    <text evidence="9">The sequence shown here is derived from an EMBL/GenBank/DDBJ whole genome shotgun (WGS) entry which is preliminary data.</text>
</comment>
<dbReference type="PRINTS" id="PR00100">
    <property type="entry name" value="AOTCASE"/>
</dbReference>
<evidence type="ECO:0000256" key="6">
    <source>
        <dbReference type="RuleBase" id="RU003634"/>
    </source>
</evidence>
<gene>
    <name evidence="9" type="primary">argF</name>
    <name evidence="9" type="ORF">Lisr_0022</name>
</gene>
<evidence type="ECO:0000256" key="5">
    <source>
        <dbReference type="NCBIfam" id="TIGR00658"/>
    </source>
</evidence>
<evidence type="ECO:0000259" key="7">
    <source>
        <dbReference type="Pfam" id="PF00185"/>
    </source>
</evidence>
<feature type="domain" description="Aspartate/ornithine carbamoyltransferase Asp/Orn-binding" evidence="7">
    <location>
        <begin position="147"/>
        <end position="293"/>
    </location>
</feature>
<proteinExistence type="inferred from homology"/>